<dbReference type="Proteomes" id="UP001375240">
    <property type="component" value="Unassembled WGS sequence"/>
</dbReference>
<keyword evidence="2" id="KW-1185">Reference proteome</keyword>
<dbReference type="AlphaFoldDB" id="A0AAV9V468"/>
<evidence type="ECO:0000313" key="2">
    <source>
        <dbReference type="Proteomes" id="UP001375240"/>
    </source>
</evidence>
<reference evidence="1 2" key="1">
    <citation type="submission" date="2019-10" db="EMBL/GenBank/DDBJ databases">
        <authorList>
            <person name="Palmer J.M."/>
        </authorList>
    </citation>
    <scope>NUCLEOTIDE SEQUENCE [LARGE SCALE GENOMIC DNA]</scope>
    <source>
        <strain evidence="1 2">TWF696</strain>
    </source>
</reference>
<sequence>MPCTNGPPCIRALKVMDSYPDAHDISPAELRCDWTMLLRRYQESEQSFETMRKRRAAGTRAPNPLITRIRQDNGL</sequence>
<organism evidence="1 2">
    <name type="scientific">Orbilia brochopaga</name>
    <dbReference type="NCBI Taxonomy" id="3140254"/>
    <lineage>
        <taxon>Eukaryota</taxon>
        <taxon>Fungi</taxon>
        <taxon>Dikarya</taxon>
        <taxon>Ascomycota</taxon>
        <taxon>Pezizomycotina</taxon>
        <taxon>Orbiliomycetes</taxon>
        <taxon>Orbiliales</taxon>
        <taxon>Orbiliaceae</taxon>
        <taxon>Orbilia</taxon>
    </lineage>
</organism>
<protein>
    <submittedName>
        <fullName evidence="1">Uncharacterized protein</fullName>
    </submittedName>
</protein>
<accession>A0AAV9V468</accession>
<name>A0AAV9V468_9PEZI</name>
<evidence type="ECO:0000313" key="1">
    <source>
        <dbReference type="EMBL" id="KAK6354606.1"/>
    </source>
</evidence>
<dbReference type="EMBL" id="JAVHNQ010000002">
    <property type="protein sequence ID" value="KAK6354606.1"/>
    <property type="molecule type" value="Genomic_DNA"/>
</dbReference>
<proteinExistence type="predicted"/>
<gene>
    <name evidence="1" type="ORF">TWF696_003748</name>
</gene>
<comment type="caution">
    <text evidence="1">The sequence shown here is derived from an EMBL/GenBank/DDBJ whole genome shotgun (WGS) entry which is preliminary data.</text>
</comment>